<dbReference type="GO" id="GO:0000014">
    <property type="term" value="F:single-stranded DNA endodeoxyribonuclease activity"/>
    <property type="evidence" value="ECO:0007669"/>
    <property type="project" value="TreeGrafter"/>
</dbReference>
<dbReference type="Pfam" id="PF17906">
    <property type="entry name" value="HTH_48"/>
    <property type="match status" value="1"/>
</dbReference>
<dbReference type="GO" id="GO:0003697">
    <property type="term" value="F:single-stranded DNA binding"/>
    <property type="evidence" value="ECO:0007669"/>
    <property type="project" value="TreeGrafter"/>
</dbReference>
<dbReference type="GO" id="GO:0035861">
    <property type="term" value="C:site of double-strand break"/>
    <property type="evidence" value="ECO:0007669"/>
    <property type="project" value="TreeGrafter"/>
</dbReference>
<evidence type="ECO:0000313" key="3">
    <source>
        <dbReference type="WBParaSite" id="TMUE_2000006770.1"/>
    </source>
</evidence>
<dbReference type="GO" id="GO:0000729">
    <property type="term" value="P:DNA double-strand break processing"/>
    <property type="evidence" value="ECO:0007669"/>
    <property type="project" value="TreeGrafter"/>
</dbReference>
<reference evidence="3" key="1">
    <citation type="submission" date="2019-12" db="UniProtKB">
        <authorList>
            <consortium name="WormBaseParasite"/>
        </authorList>
    </citation>
    <scope>IDENTIFICATION</scope>
</reference>
<dbReference type="GO" id="GO:0044774">
    <property type="term" value="P:mitotic DNA integrity checkpoint signaling"/>
    <property type="evidence" value="ECO:0007669"/>
    <property type="project" value="TreeGrafter"/>
</dbReference>
<dbReference type="Pfam" id="PF01359">
    <property type="entry name" value="Transposase_1"/>
    <property type="match status" value="1"/>
</dbReference>
<dbReference type="GO" id="GO:0005634">
    <property type="term" value="C:nucleus"/>
    <property type="evidence" value="ECO:0007669"/>
    <property type="project" value="TreeGrafter"/>
</dbReference>
<dbReference type="GO" id="GO:0000793">
    <property type="term" value="C:condensed chromosome"/>
    <property type="evidence" value="ECO:0007669"/>
    <property type="project" value="TreeGrafter"/>
</dbReference>
<evidence type="ECO:0000313" key="2">
    <source>
        <dbReference type="Proteomes" id="UP000046395"/>
    </source>
</evidence>
<keyword evidence="2" id="KW-1185">Reference proteome</keyword>
<dbReference type="STRING" id="70415.A0A5S6QI01"/>
<dbReference type="GO" id="GO:0046975">
    <property type="term" value="F:histone H3K36 methyltransferase activity"/>
    <property type="evidence" value="ECO:0007669"/>
    <property type="project" value="TreeGrafter"/>
</dbReference>
<dbReference type="InterPro" id="IPR041426">
    <property type="entry name" value="Mos1_HTH"/>
</dbReference>
<dbReference type="GO" id="GO:0003690">
    <property type="term" value="F:double-stranded DNA binding"/>
    <property type="evidence" value="ECO:0007669"/>
    <property type="project" value="TreeGrafter"/>
</dbReference>
<dbReference type="PANTHER" id="PTHR46060">
    <property type="entry name" value="MARINER MOS1 TRANSPOSASE-LIKE PROTEIN"/>
    <property type="match status" value="1"/>
</dbReference>
<dbReference type="AlphaFoldDB" id="A0A5S6QI01"/>
<evidence type="ECO:0000259" key="1">
    <source>
        <dbReference type="Pfam" id="PF17906"/>
    </source>
</evidence>
<dbReference type="GO" id="GO:0031297">
    <property type="term" value="P:replication fork processing"/>
    <property type="evidence" value="ECO:0007669"/>
    <property type="project" value="TreeGrafter"/>
</dbReference>
<feature type="domain" description="Mos1 transposase HTH" evidence="1">
    <location>
        <begin position="14"/>
        <end position="57"/>
    </location>
</feature>
<dbReference type="Gene3D" id="1.10.10.1450">
    <property type="match status" value="1"/>
</dbReference>
<organism evidence="2 3">
    <name type="scientific">Trichuris muris</name>
    <name type="common">Mouse whipworm</name>
    <dbReference type="NCBI Taxonomy" id="70415"/>
    <lineage>
        <taxon>Eukaryota</taxon>
        <taxon>Metazoa</taxon>
        <taxon>Ecdysozoa</taxon>
        <taxon>Nematoda</taxon>
        <taxon>Enoplea</taxon>
        <taxon>Dorylaimia</taxon>
        <taxon>Trichinellida</taxon>
        <taxon>Trichuridae</taxon>
        <taxon>Trichuris</taxon>
    </lineage>
</organism>
<name>A0A5S6QI01_TRIMR</name>
<proteinExistence type="predicted"/>
<dbReference type="Gene3D" id="3.30.420.10">
    <property type="entry name" value="Ribonuclease H-like superfamily/Ribonuclease H"/>
    <property type="match status" value="1"/>
</dbReference>
<dbReference type="GO" id="GO:0042800">
    <property type="term" value="F:histone H3K4 methyltransferase activity"/>
    <property type="evidence" value="ECO:0007669"/>
    <property type="project" value="TreeGrafter"/>
</dbReference>
<dbReference type="GO" id="GO:0015074">
    <property type="term" value="P:DNA integration"/>
    <property type="evidence" value="ECO:0007669"/>
    <property type="project" value="TreeGrafter"/>
</dbReference>
<dbReference type="GO" id="GO:0006303">
    <property type="term" value="P:double-strand break repair via nonhomologous end joining"/>
    <property type="evidence" value="ECO:0007669"/>
    <property type="project" value="TreeGrafter"/>
</dbReference>
<dbReference type="GO" id="GO:0044547">
    <property type="term" value="F:DNA topoisomerase binding"/>
    <property type="evidence" value="ECO:0007669"/>
    <property type="project" value="TreeGrafter"/>
</dbReference>
<dbReference type="InterPro" id="IPR001888">
    <property type="entry name" value="Transposase_1"/>
</dbReference>
<accession>A0A5S6QI01</accession>
<dbReference type="InterPro" id="IPR036388">
    <property type="entry name" value="WH-like_DNA-bd_sf"/>
</dbReference>
<protein>
    <submittedName>
        <fullName evidence="3">HTH_48 domain-containing protein</fullName>
    </submittedName>
</protein>
<dbReference type="InterPro" id="IPR036397">
    <property type="entry name" value="RNaseH_sf"/>
</dbReference>
<sequence>MEIGVFEVRRSAKVLLYEFKLGTTAAETARKINMAFGDGTLDERTAQRWFQKFRSGNESLEDNDRIGRPSDIDEDQLRATVEEDPRRSASDIAERLGVHKTTVSRHLQQIGKRKKLDQSVPHKLTEIPYGALPLRDFIYASFTQPKQPFLARIITCDEKWILYDNRRRSSQWLDKDMLPKRFQKPNVHQKKVLLTVWWSATSIIHYNLPKSGEIVTAQTFYRELEKYTKNDSVPHVSKMTIQKLHHMGYKSLPRPPYSPDLSPTDYHIFRHLDHFLNRKQLKNQEEAKTAFEELIASKTPDFCSTGINALLSRSQKWLRLSVQTLWSPMSRWGFLEQISCREHGVIPKLKVGCFLEGVTFLSISSAGLRTGDVGRIMHIRMKNDGPSYALDGPMGSKTSADRRYSACSRNLCVTSRQLPWAV</sequence>
<dbReference type="Proteomes" id="UP000046395">
    <property type="component" value="Unassembled WGS sequence"/>
</dbReference>
<dbReference type="WBParaSite" id="TMUE_2000006770.1">
    <property type="protein sequence ID" value="TMUE_2000006770.1"/>
    <property type="gene ID" value="WBGene00286180"/>
</dbReference>
<dbReference type="Gene3D" id="1.10.10.10">
    <property type="entry name" value="Winged helix-like DNA-binding domain superfamily/Winged helix DNA-binding domain"/>
    <property type="match status" value="1"/>
</dbReference>
<dbReference type="InterPro" id="IPR052709">
    <property type="entry name" value="Transposase-MT_Hybrid"/>
</dbReference>
<dbReference type="PANTHER" id="PTHR46060:SF2">
    <property type="entry name" value="HISTONE-LYSINE N-METHYLTRANSFERASE SETMAR"/>
    <property type="match status" value="1"/>
</dbReference>